<dbReference type="GO" id="GO:0051539">
    <property type="term" value="F:4 iron, 4 sulfur cluster binding"/>
    <property type="evidence" value="ECO:0007669"/>
    <property type="project" value="InterPro"/>
</dbReference>
<dbReference type="GO" id="GO:0140097">
    <property type="term" value="F:catalytic activity, acting on DNA"/>
    <property type="evidence" value="ECO:0007669"/>
    <property type="project" value="UniProtKB-ARBA"/>
</dbReference>
<dbReference type="Pfam" id="PF00730">
    <property type="entry name" value="HhH-GPD"/>
    <property type="match status" value="1"/>
</dbReference>
<evidence type="ECO:0000256" key="3">
    <source>
        <dbReference type="ARBA" id="ARBA00022723"/>
    </source>
</evidence>
<gene>
    <name evidence="12" type="ORF">UFOPK3444_00844</name>
</gene>
<dbReference type="InterPro" id="IPR003651">
    <property type="entry name" value="Endonuclease3_FeS-loop_motif"/>
</dbReference>
<dbReference type="SMART" id="SM00525">
    <property type="entry name" value="FES"/>
    <property type="match status" value="1"/>
</dbReference>
<dbReference type="InterPro" id="IPR011257">
    <property type="entry name" value="DNA_glycosylase"/>
</dbReference>
<evidence type="ECO:0000259" key="11">
    <source>
        <dbReference type="SMART" id="SM00478"/>
    </source>
</evidence>
<dbReference type="InterPro" id="IPR023170">
    <property type="entry name" value="HhH_base_excis_C"/>
</dbReference>
<organism evidence="12">
    <name type="scientific">freshwater metagenome</name>
    <dbReference type="NCBI Taxonomy" id="449393"/>
    <lineage>
        <taxon>unclassified sequences</taxon>
        <taxon>metagenomes</taxon>
        <taxon>ecological metagenomes</taxon>
    </lineage>
</organism>
<comment type="similarity">
    <text evidence="2">Belongs to the Nth/MutY family.</text>
</comment>
<evidence type="ECO:0000313" key="12">
    <source>
        <dbReference type="EMBL" id="CAB4873060.1"/>
    </source>
</evidence>
<evidence type="ECO:0000256" key="6">
    <source>
        <dbReference type="ARBA" id="ARBA00023004"/>
    </source>
</evidence>
<comment type="cofactor">
    <cofactor evidence="1">
        <name>[4Fe-4S] cluster</name>
        <dbReference type="ChEBI" id="CHEBI:49883"/>
    </cofactor>
</comment>
<name>A0A6J7DVG1_9ZZZZ</name>
<feature type="domain" description="HhH-GPD" evidence="11">
    <location>
        <begin position="53"/>
        <end position="217"/>
    </location>
</feature>
<evidence type="ECO:0000256" key="9">
    <source>
        <dbReference type="ARBA" id="ARBA00023295"/>
    </source>
</evidence>
<sequence length="242" mass="27309">MAARSASTKSRKAWKPPSPDRVERIRTRLLDAYGTPRMVPHRRPLDELILTVLSQSTNDRNRDIAYLRLRERFPTWEGVRDAPNSEVEAAIRPGGISKVKSRRIQDILIALTQHPRDGERPADPLDLSWMEDASLEESRAFLCALPGVARKTTACVLLFSYGIQDVPVDTHVGRVGTRLGLLRPGASAEEQHDEMCRLSLPDAALEFHVNLLRHGRRICDSQRPKCGECVLNRMCPARSEFK</sequence>
<keyword evidence="4" id="KW-0227">DNA damage</keyword>
<dbReference type="Gene3D" id="1.10.340.30">
    <property type="entry name" value="Hypothetical protein, domain 2"/>
    <property type="match status" value="1"/>
</dbReference>
<reference evidence="12" key="1">
    <citation type="submission" date="2020-05" db="EMBL/GenBank/DDBJ databases">
        <authorList>
            <person name="Chiriac C."/>
            <person name="Salcher M."/>
            <person name="Ghai R."/>
            <person name="Kavagutti S V."/>
        </authorList>
    </citation>
    <scope>NUCLEOTIDE SEQUENCE</scope>
</reference>
<dbReference type="AlphaFoldDB" id="A0A6J7DVG1"/>
<dbReference type="InterPro" id="IPR004035">
    <property type="entry name" value="Endouclease-III_FeS-bd_BS"/>
</dbReference>
<dbReference type="PROSITE" id="PS00764">
    <property type="entry name" value="ENDONUCLEASE_III_1"/>
    <property type="match status" value="1"/>
</dbReference>
<evidence type="ECO:0000256" key="10">
    <source>
        <dbReference type="SAM" id="MobiDB-lite"/>
    </source>
</evidence>
<accession>A0A6J7DVG1</accession>
<evidence type="ECO:0000256" key="4">
    <source>
        <dbReference type="ARBA" id="ARBA00022763"/>
    </source>
</evidence>
<evidence type="ECO:0000256" key="2">
    <source>
        <dbReference type="ARBA" id="ARBA00008343"/>
    </source>
</evidence>
<dbReference type="CDD" id="cd00056">
    <property type="entry name" value="ENDO3c"/>
    <property type="match status" value="1"/>
</dbReference>
<keyword evidence="6" id="KW-0408">Iron</keyword>
<protein>
    <submittedName>
        <fullName evidence="12">Unannotated protein</fullName>
    </submittedName>
</protein>
<dbReference type="PANTHER" id="PTHR47203">
    <property type="match status" value="1"/>
</dbReference>
<feature type="region of interest" description="Disordered" evidence="10">
    <location>
        <begin position="1"/>
        <end position="20"/>
    </location>
</feature>
<evidence type="ECO:0000256" key="8">
    <source>
        <dbReference type="ARBA" id="ARBA00023204"/>
    </source>
</evidence>
<keyword evidence="3" id="KW-0479">Metal-binding</keyword>
<dbReference type="SMART" id="SM00478">
    <property type="entry name" value="ENDO3c"/>
    <property type="match status" value="1"/>
</dbReference>
<keyword evidence="7" id="KW-0411">Iron-sulfur</keyword>
<dbReference type="EMBL" id="CAFBLU010000011">
    <property type="protein sequence ID" value="CAB4873060.1"/>
    <property type="molecule type" value="Genomic_DNA"/>
</dbReference>
<evidence type="ECO:0000256" key="5">
    <source>
        <dbReference type="ARBA" id="ARBA00022801"/>
    </source>
</evidence>
<dbReference type="GO" id="GO:0046872">
    <property type="term" value="F:metal ion binding"/>
    <property type="evidence" value="ECO:0007669"/>
    <property type="project" value="UniProtKB-KW"/>
</dbReference>
<dbReference type="SUPFAM" id="SSF48150">
    <property type="entry name" value="DNA-glycosylase"/>
    <property type="match status" value="1"/>
</dbReference>
<evidence type="ECO:0000256" key="1">
    <source>
        <dbReference type="ARBA" id="ARBA00001966"/>
    </source>
</evidence>
<keyword evidence="5" id="KW-0378">Hydrolase</keyword>
<keyword evidence="9" id="KW-0326">Glycosidase</keyword>
<dbReference type="GO" id="GO:0006284">
    <property type="term" value="P:base-excision repair"/>
    <property type="evidence" value="ECO:0007669"/>
    <property type="project" value="InterPro"/>
</dbReference>
<proteinExistence type="inferred from homology"/>
<dbReference type="PIRSF" id="PIRSF001435">
    <property type="entry name" value="Nth"/>
    <property type="match status" value="1"/>
</dbReference>
<dbReference type="InterPro" id="IPR003265">
    <property type="entry name" value="HhH-GPD_domain"/>
</dbReference>
<keyword evidence="8" id="KW-0234">DNA repair</keyword>
<dbReference type="Gene3D" id="1.10.1670.10">
    <property type="entry name" value="Helix-hairpin-Helix base-excision DNA repair enzymes (C-terminal)"/>
    <property type="match status" value="1"/>
</dbReference>
<dbReference type="PANTHER" id="PTHR47203:SF1">
    <property type="entry name" value="HYPOTHETICAL BASE EXCISION DNA REPAIR PROTEIN (EUROFUNG)"/>
    <property type="match status" value="1"/>
</dbReference>
<dbReference type="GO" id="GO:0016798">
    <property type="term" value="F:hydrolase activity, acting on glycosyl bonds"/>
    <property type="evidence" value="ECO:0007669"/>
    <property type="project" value="UniProtKB-KW"/>
</dbReference>
<evidence type="ECO:0000256" key="7">
    <source>
        <dbReference type="ARBA" id="ARBA00023014"/>
    </source>
</evidence>